<dbReference type="AlphaFoldDB" id="A0A4Y3WTB4"/>
<dbReference type="RefSeq" id="WP_141281315.1">
    <property type="nucleotide sequence ID" value="NZ_BAAARZ010000013.1"/>
</dbReference>
<accession>A0A4Y3WTB4</accession>
<keyword evidence="3" id="KW-1185">Reference proteome</keyword>
<proteinExistence type="predicted"/>
<sequence>MEYDHAQAFRDQTERRARQREEDLAAVLDSVTTRAERTEEENDQRLADLNRRIAALPESGQPAVEQHADLIDLDKIN</sequence>
<evidence type="ECO:0000313" key="2">
    <source>
        <dbReference type="EMBL" id="GEC22127.1"/>
    </source>
</evidence>
<organism evidence="2 3">
    <name type="scientific">Pseudonocardia hydrocarbonoxydans</name>
    <dbReference type="NCBI Taxonomy" id="76726"/>
    <lineage>
        <taxon>Bacteria</taxon>
        <taxon>Bacillati</taxon>
        <taxon>Actinomycetota</taxon>
        <taxon>Actinomycetes</taxon>
        <taxon>Pseudonocardiales</taxon>
        <taxon>Pseudonocardiaceae</taxon>
        <taxon>Pseudonocardia</taxon>
    </lineage>
</organism>
<comment type="caution">
    <text evidence="2">The sequence shown here is derived from an EMBL/GenBank/DDBJ whole genome shotgun (WGS) entry which is preliminary data.</text>
</comment>
<feature type="region of interest" description="Disordered" evidence="1">
    <location>
        <begin position="58"/>
        <end position="77"/>
    </location>
</feature>
<protein>
    <submittedName>
        <fullName evidence="2">Uncharacterized protein</fullName>
    </submittedName>
</protein>
<dbReference type="Proteomes" id="UP000320338">
    <property type="component" value="Unassembled WGS sequence"/>
</dbReference>
<feature type="compositionally biased region" description="Basic and acidic residues" evidence="1">
    <location>
        <begin position="66"/>
        <end position="77"/>
    </location>
</feature>
<dbReference type="EMBL" id="BJNG01000039">
    <property type="protein sequence ID" value="GEC22127.1"/>
    <property type="molecule type" value="Genomic_DNA"/>
</dbReference>
<gene>
    <name evidence="2" type="ORF">PHY01_44100</name>
</gene>
<evidence type="ECO:0000256" key="1">
    <source>
        <dbReference type="SAM" id="MobiDB-lite"/>
    </source>
</evidence>
<name>A0A4Y3WTB4_9PSEU</name>
<feature type="region of interest" description="Disordered" evidence="1">
    <location>
        <begin position="1"/>
        <end position="21"/>
    </location>
</feature>
<reference evidence="2 3" key="1">
    <citation type="submission" date="2019-06" db="EMBL/GenBank/DDBJ databases">
        <title>Whole genome shotgun sequence of Pseudonocardia hydrocarbonoxydans NBRC 14498.</title>
        <authorList>
            <person name="Hosoyama A."/>
            <person name="Uohara A."/>
            <person name="Ohji S."/>
            <person name="Ichikawa N."/>
        </authorList>
    </citation>
    <scope>NUCLEOTIDE SEQUENCE [LARGE SCALE GENOMIC DNA]</scope>
    <source>
        <strain evidence="2 3">NBRC 14498</strain>
    </source>
</reference>
<evidence type="ECO:0000313" key="3">
    <source>
        <dbReference type="Proteomes" id="UP000320338"/>
    </source>
</evidence>